<dbReference type="Gene3D" id="3.40.630.30">
    <property type="match status" value="1"/>
</dbReference>
<gene>
    <name evidence="1" type="ORF">FEV09_10560</name>
</gene>
<dbReference type="SUPFAM" id="SSF55729">
    <property type="entry name" value="Acyl-CoA N-acyltransferases (Nat)"/>
    <property type="match status" value="1"/>
</dbReference>
<organism evidence="1 2">
    <name type="scientific">Pseudanabaena catenata USMAC16</name>
    <dbReference type="NCBI Taxonomy" id="1855837"/>
    <lineage>
        <taxon>Bacteria</taxon>
        <taxon>Bacillati</taxon>
        <taxon>Cyanobacteriota</taxon>
        <taxon>Cyanophyceae</taxon>
        <taxon>Pseudanabaenales</taxon>
        <taxon>Pseudanabaenaceae</taxon>
        <taxon>Pseudanabaena</taxon>
    </lineage>
</organism>
<keyword evidence="2" id="KW-1185">Reference proteome</keyword>
<dbReference type="Proteomes" id="UP001152872">
    <property type="component" value="Unassembled WGS sequence"/>
</dbReference>
<dbReference type="EMBL" id="VBTY01000075">
    <property type="protein sequence ID" value="MDG3494998.1"/>
    <property type="molecule type" value="Genomic_DNA"/>
</dbReference>
<dbReference type="InterPro" id="IPR016181">
    <property type="entry name" value="Acyl_CoA_acyltransferase"/>
</dbReference>
<dbReference type="RefSeq" id="WP_009627102.1">
    <property type="nucleotide sequence ID" value="NZ_VBTY01000075.1"/>
</dbReference>
<name>A0A9X4RHM3_9CYAN</name>
<dbReference type="AlphaFoldDB" id="A0A9X4RHM3"/>
<sequence length="308" mass="35029">MSYSHRIATNKDINEIAPMLKTVYQEWAELDRAVTLKPDLDIETHIASLLAKPHTYCILLEDSETDRQIIGCLITQYYDESCPSILTEYEVQQHENTRVFIPRRVCTVLGLYIDPAYRDRPAAIQHLIDAGLEQTDRIGVNAIDLGVLANLTAFHKLLERNGFRQATVQYTMPREIEGDRELVSLHEPTFSNSDGIPIPLFDPKTNQQIKNPAGEIVFLYPLQDETGNILHSSQGRAIYPMPVNDPETQEWLFQPDGKLALCPVVRDRHGQVVEQNGIPQFYLPDYQLINGKPQLKTNSDGSYVFKHS</sequence>
<evidence type="ECO:0000313" key="2">
    <source>
        <dbReference type="Proteomes" id="UP001152872"/>
    </source>
</evidence>
<comment type="caution">
    <text evidence="1">The sequence shown here is derived from an EMBL/GenBank/DDBJ whole genome shotgun (WGS) entry which is preliminary data.</text>
</comment>
<reference evidence="1" key="1">
    <citation type="submission" date="2019-05" db="EMBL/GenBank/DDBJ databases">
        <title>Whole genome sequencing of Pseudanabaena catenata USMAC16.</title>
        <authorList>
            <person name="Khan Z."/>
            <person name="Omar W.M."/>
            <person name="Convey P."/>
            <person name="Merican F."/>
            <person name="Najimudin N."/>
        </authorList>
    </citation>
    <scope>NUCLEOTIDE SEQUENCE</scope>
    <source>
        <strain evidence="1">USMAC16</strain>
    </source>
</reference>
<accession>A0A9X4RHM3</accession>
<proteinExistence type="predicted"/>
<evidence type="ECO:0000313" key="1">
    <source>
        <dbReference type="EMBL" id="MDG3494998.1"/>
    </source>
</evidence>
<protein>
    <submittedName>
        <fullName evidence="1">N-acetyltransferase</fullName>
    </submittedName>
</protein>